<evidence type="ECO:0000313" key="3">
    <source>
        <dbReference type="Proteomes" id="UP000194606"/>
    </source>
</evidence>
<proteinExistence type="predicted"/>
<accession>A0A252CFY3</accession>
<dbReference type="EMBL" id="MUIZ01000001">
    <property type="protein sequence ID" value="OUK05259.1"/>
    <property type="molecule type" value="Genomic_DNA"/>
</dbReference>
<organism evidence="2 3">
    <name type="scientific">Lactococcus petauri</name>
    <dbReference type="NCBI Taxonomy" id="1940789"/>
    <lineage>
        <taxon>Bacteria</taxon>
        <taxon>Bacillati</taxon>
        <taxon>Bacillota</taxon>
        <taxon>Bacilli</taxon>
        <taxon>Lactobacillales</taxon>
        <taxon>Streptococcaceae</taxon>
        <taxon>Lactococcus</taxon>
    </lineage>
</organism>
<feature type="compositionally biased region" description="Pro residues" evidence="1">
    <location>
        <begin position="328"/>
        <end position="341"/>
    </location>
</feature>
<dbReference type="RefSeq" id="WP_086582043.1">
    <property type="nucleotide sequence ID" value="NZ_MUIZ01000001.1"/>
</dbReference>
<dbReference type="Proteomes" id="UP000194606">
    <property type="component" value="Unassembled WGS sequence"/>
</dbReference>
<evidence type="ECO:0000256" key="1">
    <source>
        <dbReference type="SAM" id="MobiDB-lite"/>
    </source>
</evidence>
<sequence>MGYQTKFTQLQKSFLGTASMFYDLTYRDLTKIWSYAGGKTKKPPSSLLKKAEQLNILTLSTDDADKKTKYNFNSKKLNGYFEVNIRPKSTFEEHFEEHDQYLRKLALEVLEYFTGYQLEFPVNRTFKNHVPDLIFSKTNHSMIVEFDNLTEKRFDFVSKFPRYIDDFEEVPKGEFIDLIFVFKGAPVQKMTNFLETVSHIKTYDGKSLLEWLTLYPNINIYYISEWSWSLLSRALVQKTNAVDVPLVLEYAKALHYYNIKYYLKLLTLEERRLAFENIVYSDIESLPQLDIMYPSRADPSLSLNSKTVGKLLRGLDTSSVKEDIPSNPDSPEPPPSVSLFM</sequence>
<gene>
    <name evidence="2" type="ORF">BZZ03_00645</name>
</gene>
<evidence type="ECO:0000313" key="2">
    <source>
        <dbReference type="EMBL" id="OUK05259.1"/>
    </source>
</evidence>
<comment type="caution">
    <text evidence="2">The sequence shown here is derived from an EMBL/GenBank/DDBJ whole genome shotgun (WGS) entry which is preliminary data.</text>
</comment>
<dbReference type="AlphaFoldDB" id="A0A252CFY3"/>
<feature type="region of interest" description="Disordered" evidence="1">
    <location>
        <begin position="317"/>
        <end position="341"/>
    </location>
</feature>
<reference evidence="2 3" key="1">
    <citation type="submission" date="2017-02" db="EMBL/GenBank/DDBJ databases">
        <authorList>
            <person name="Peterson S.W."/>
        </authorList>
    </citation>
    <scope>NUCLEOTIDE SEQUENCE [LARGE SCALE GENOMIC DNA]</scope>
    <source>
        <strain evidence="2">159469</strain>
    </source>
</reference>
<protein>
    <submittedName>
        <fullName evidence="2">Uncharacterized protein</fullName>
    </submittedName>
</protein>
<name>A0A252CFY3_9LACT</name>